<proteinExistence type="predicted"/>
<dbReference type="InterPro" id="IPR008913">
    <property type="entry name" value="Znf_CHY"/>
</dbReference>
<dbReference type="PROSITE" id="PS51266">
    <property type="entry name" value="ZF_CHY"/>
    <property type="match status" value="1"/>
</dbReference>
<dbReference type="SUPFAM" id="SSF161245">
    <property type="entry name" value="Zinc hairpin stack"/>
    <property type="match status" value="2"/>
</dbReference>
<evidence type="ECO:0000259" key="6">
    <source>
        <dbReference type="PROSITE" id="PS51270"/>
    </source>
</evidence>
<dbReference type="Pfam" id="PF14599">
    <property type="entry name" value="zinc_ribbon_6"/>
    <property type="match status" value="1"/>
</dbReference>
<dbReference type="Proteomes" id="UP000428333">
    <property type="component" value="Linkage Group LG02"/>
</dbReference>
<accession>A0A6A4LWP9</accession>
<dbReference type="OrthoDB" id="411372at2759"/>
<dbReference type="Gene3D" id="2.20.28.10">
    <property type="match status" value="1"/>
</dbReference>
<name>A0A6A4LWP9_9ERIC</name>
<protein>
    <recommendedName>
        <fullName evidence="9">CHY-type domain-containing protein</fullName>
    </recommendedName>
</protein>
<keyword evidence="3" id="KW-0862">Zinc</keyword>
<evidence type="ECO:0000313" key="8">
    <source>
        <dbReference type="Proteomes" id="UP000428333"/>
    </source>
</evidence>
<dbReference type="Pfam" id="PF05495">
    <property type="entry name" value="zf-CHY"/>
    <property type="match status" value="1"/>
</dbReference>
<dbReference type="InterPro" id="IPR017921">
    <property type="entry name" value="Znf_CTCHY"/>
</dbReference>
<sequence length="264" mass="30088">MSNTSGAGAESLMEMGSGLFGCSHYRRRCKIRAPCCDEIFDCRHCHNESKVVCSFLWFYIDIKITTFGISSNTTATAECYCSWAFKIGETQNESNSIHNLEQNSLEVDPLSRHDVPRHEVKRVSEAVLKDQYHCDKCGICRLKFFSKLFYFPPIAITVPITGGEENFFHCNKCGCCYSRLMKDSHICVERAMHHNCPVCFEVASMPMPEMYENKMVWILCNDCGETSEVNFHIVAHKCVKCNSYNTRRTRGGPASCSSRIEMVR</sequence>
<evidence type="ECO:0008006" key="9">
    <source>
        <dbReference type="Google" id="ProtNLM"/>
    </source>
</evidence>
<dbReference type="InterPro" id="IPR039512">
    <property type="entry name" value="RCHY1_zinc-ribbon"/>
</dbReference>
<dbReference type="AlphaFoldDB" id="A0A6A4LWP9"/>
<dbReference type="PROSITE" id="PS51270">
    <property type="entry name" value="ZF_CTCHY"/>
    <property type="match status" value="1"/>
</dbReference>
<dbReference type="InterPro" id="IPR037275">
    <property type="entry name" value="Znf_CTCHY_sf"/>
</dbReference>
<feature type="domain" description="CHY-type" evidence="5">
    <location>
        <begin position="15"/>
        <end position="101"/>
    </location>
</feature>
<feature type="domain" description="CTCHY-type" evidence="6">
    <location>
        <begin position="110"/>
        <end position="195"/>
    </location>
</feature>
<dbReference type="EMBL" id="QEFC01000255">
    <property type="protein sequence ID" value="KAE9465486.1"/>
    <property type="molecule type" value="Genomic_DNA"/>
</dbReference>
<dbReference type="GO" id="GO:0016567">
    <property type="term" value="P:protein ubiquitination"/>
    <property type="evidence" value="ECO:0007669"/>
    <property type="project" value="TreeGrafter"/>
</dbReference>
<keyword evidence="8" id="KW-1185">Reference proteome</keyword>
<evidence type="ECO:0000313" key="7">
    <source>
        <dbReference type="EMBL" id="KAE9465486.1"/>
    </source>
</evidence>
<organism evidence="7 8">
    <name type="scientific">Rhododendron williamsianum</name>
    <dbReference type="NCBI Taxonomy" id="262921"/>
    <lineage>
        <taxon>Eukaryota</taxon>
        <taxon>Viridiplantae</taxon>
        <taxon>Streptophyta</taxon>
        <taxon>Embryophyta</taxon>
        <taxon>Tracheophyta</taxon>
        <taxon>Spermatophyta</taxon>
        <taxon>Magnoliopsida</taxon>
        <taxon>eudicotyledons</taxon>
        <taxon>Gunneridae</taxon>
        <taxon>Pentapetalae</taxon>
        <taxon>asterids</taxon>
        <taxon>Ericales</taxon>
        <taxon>Ericaceae</taxon>
        <taxon>Ericoideae</taxon>
        <taxon>Rhodoreae</taxon>
        <taxon>Rhododendron</taxon>
    </lineage>
</organism>
<keyword evidence="1" id="KW-0479">Metal-binding</keyword>
<evidence type="ECO:0000256" key="3">
    <source>
        <dbReference type="ARBA" id="ARBA00022833"/>
    </source>
</evidence>
<evidence type="ECO:0000256" key="1">
    <source>
        <dbReference type="ARBA" id="ARBA00022723"/>
    </source>
</evidence>
<reference evidence="7 8" key="1">
    <citation type="journal article" date="2019" name="Genome Biol. Evol.">
        <title>The Rhododendron genome and chromosomal organization provide insight into shared whole-genome duplications across the heath family (Ericaceae).</title>
        <authorList>
            <person name="Soza V.L."/>
            <person name="Lindsley D."/>
            <person name="Waalkes A."/>
            <person name="Ramage E."/>
            <person name="Patwardhan R.P."/>
            <person name="Burton J.N."/>
            <person name="Adey A."/>
            <person name="Kumar A."/>
            <person name="Qiu R."/>
            <person name="Shendure J."/>
            <person name="Hall B."/>
        </authorList>
    </citation>
    <scope>NUCLEOTIDE SEQUENCE [LARGE SCALE GENOMIC DNA]</scope>
    <source>
        <strain evidence="7">RSF 1966-606</strain>
    </source>
</reference>
<dbReference type="GO" id="GO:0008270">
    <property type="term" value="F:zinc ion binding"/>
    <property type="evidence" value="ECO:0007669"/>
    <property type="project" value="UniProtKB-KW"/>
</dbReference>
<dbReference type="GO" id="GO:0006511">
    <property type="term" value="P:ubiquitin-dependent protein catabolic process"/>
    <property type="evidence" value="ECO:0007669"/>
    <property type="project" value="TreeGrafter"/>
</dbReference>
<dbReference type="PANTHER" id="PTHR21319">
    <property type="entry name" value="RING FINGER AND CHY ZINC FINGER DOMAIN-CONTAINING PROTEIN 1"/>
    <property type="match status" value="1"/>
</dbReference>
<evidence type="ECO:0000259" key="5">
    <source>
        <dbReference type="PROSITE" id="PS51266"/>
    </source>
</evidence>
<keyword evidence="2 4" id="KW-0863">Zinc-finger</keyword>
<gene>
    <name evidence="7" type="ORF">C3L33_02609</name>
</gene>
<dbReference type="PANTHER" id="PTHR21319:SF58">
    <property type="entry name" value="E3 UBIQUITIN-PROTEIN LIGASE RZFP34"/>
    <property type="match status" value="1"/>
</dbReference>
<dbReference type="SUPFAM" id="SSF161219">
    <property type="entry name" value="CHY zinc finger-like"/>
    <property type="match status" value="1"/>
</dbReference>
<dbReference type="GO" id="GO:0005634">
    <property type="term" value="C:nucleus"/>
    <property type="evidence" value="ECO:0007669"/>
    <property type="project" value="TreeGrafter"/>
</dbReference>
<feature type="non-terminal residue" evidence="7">
    <location>
        <position position="1"/>
    </location>
</feature>
<dbReference type="GO" id="GO:0061630">
    <property type="term" value="F:ubiquitin protein ligase activity"/>
    <property type="evidence" value="ECO:0007669"/>
    <property type="project" value="TreeGrafter"/>
</dbReference>
<evidence type="ECO:0000256" key="4">
    <source>
        <dbReference type="PROSITE-ProRule" id="PRU00601"/>
    </source>
</evidence>
<dbReference type="InterPro" id="IPR037274">
    <property type="entry name" value="Znf_CHY_sf"/>
</dbReference>
<evidence type="ECO:0000256" key="2">
    <source>
        <dbReference type="ARBA" id="ARBA00022771"/>
    </source>
</evidence>
<comment type="caution">
    <text evidence="7">The sequence shown here is derived from an EMBL/GenBank/DDBJ whole genome shotgun (WGS) entry which is preliminary data.</text>
</comment>